<dbReference type="GO" id="GO:0005524">
    <property type="term" value="F:ATP binding"/>
    <property type="evidence" value="ECO:0007669"/>
    <property type="project" value="UniProtKB-KW"/>
</dbReference>
<dbReference type="GeneID" id="83057936"/>
<dbReference type="InterPro" id="IPR052708">
    <property type="entry name" value="PxpC"/>
</dbReference>
<evidence type="ECO:0000256" key="3">
    <source>
        <dbReference type="ARBA" id="ARBA00022840"/>
    </source>
</evidence>
<dbReference type="SUPFAM" id="SSF50891">
    <property type="entry name" value="Cyclophilin-like"/>
    <property type="match status" value="1"/>
</dbReference>
<dbReference type="RefSeq" id="WP_066744939.1">
    <property type="nucleotide sequence ID" value="NZ_CP016757.1"/>
</dbReference>
<name>A0A1B2I594_9BACT</name>
<sequence>MELTIKKAGMLTSVQDIGRWGYQSSGVPVAGAMDLPALKLGNAMLGNPEGAAALEVTLLGPEIEVKGGGAAVFSGADLGFSVNGRAVGSWRAVVLQDGDIITFTGPKGAGCRGCLCFAGGVDVPVVMNSRTTYMRAKIGGLDGRALKSGDVIKVGEPAPLWRRLEGFRLPAELNPAVTAEEPLAIITGLQQDAFTEEGRKLLFASEYLITAESDRMGCRLEGPKIEHSDKGADIVSDGIPLGAVQIPGHGMPIIMLADRQTTGGYTKIGVLTPLSVEALVQKMPGMKVRFREAGLSEGEAEQRKIAEAVKRVNTLRLSYVSRSQQVSSPPLSGRFKITLNGKTYEITCEEI</sequence>
<dbReference type="PANTHER" id="PTHR43309:SF5">
    <property type="entry name" value="5-OXOPROLINASE SUBUNIT C"/>
    <property type="match status" value="1"/>
</dbReference>
<dbReference type="PANTHER" id="PTHR43309">
    <property type="entry name" value="5-OXOPROLINASE SUBUNIT C"/>
    <property type="match status" value="1"/>
</dbReference>
<dbReference type="Pfam" id="PF02626">
    <property type="entry name" value="CT_A_B"/>
    <property type="match status" value="1"/>
</dbReference>
<dbReference type="InterPro" id="IPR029000">
    <property type="entry name" value="Cyclophilin-like_dom_sf"/>
</dbReference>
<reference evidence="5" key="1">
    <citation type="submission" date="2016-08" db="EMBL/GenBank/DDBJ databases">
        <title>Complete genome of Cloacibacillus porcorum.</title>
        <authorList>
            <person name="Looft T."/>
            <person name="Bayles D.O."/>
            <person name="Alt D.P."/>
        </authorList>
    </citation>
    <scope>NUCLEOTIDE SEQUENCE [LARGE SCALE GENOMIC DNA]</scope>
    <source>
        <strain evidence="5">CL-84</strain>
    </source>
</reference>
<dbReference type="OrthoDB" id="9782422at2"/>
<dbReference type="GO" id="GO:0016787">
    <property type="term" value="F:hydrolase activity"/>
    <property type="evidence" value="ECO:0007669"/>
    <property type="project" value="UniProtKB-KW"/>
</dbReference>
<dbReference type="STRING" id="1197717.BED41_08750"/>
<keyword evidence="1" id="KW-0547">Nucleotide-binding</keyword>
<protein>
    <recommendedName>
        <fullName evidence="4">Carboxyltransferase domain-containing protein</fullName>
    </recommendedName>
</protein>
<dbReference type="SMART" id="SM00797">
    <property type="entry name" value="AHS2"/>
    <property type="match status" value="1"/>
</dbReference>
<gene>
    <name evidence="5" type="ORF">BED41_08750</name>
</gene>
<evidence type="ECO:0000256" key="1">
    <source>
        <dbReference type="ARBA" id="ARBA00022741"/>
    </source>
</evidence>
<keyword evidence="2" id="KW-0378">Hydrolase</keyword>
<evidence type="ECO:0000259" key="4">
    <source>
        <dbReference type="SMART" id="SM00797"/>
    </source>
</evidence>
<evidence type="ECO:0000256" key="2">
    <source>
        <dbReference type="ARBA" id="ARBA00022801"/>
    </source>
</evidence>
<dbReference type="NCBIfam" id="TIGR00724">
    <property type="entry name" value="urea_amlyse_rel"/>
    <property type="match status" value="1"/>
</dbReference>
<organism evidence="5 6">
    <name type="scientific">Cloacibacillus porcorum</name>
    <dbReference type="NCBI Taxonomy" id="1197717"/>
    <lineage>
        <taxon>Bacteria</taxon>
        <taxon>Thermotogati</taxon>
        <taxon>Synergistota</taxon>
        <taxon>Synergistia</taxon>
        <taxon>Synergistales</taxon>
        <taxon>Synergistaceae</taxon>
        <taxon>Cloacibacillus</taxon>
    </lineage>
</organism>
<dbReference type="KEGG" id="cpor:BED41_08750"/>
<accession>A0A1B2I594</accession>
<keyword evidence="3" id="KW-0067">ATP-binding</keyword>
<dbReference type="Gene3D" id="2.40.100.10">
    <property type="entry name" value="Cyclophilin-like"/>
    <property type="match status" value="1"/>
</dbReference>
<proteinExistence type="predicted"/>
<dbReference type="Proteomes" id="UP000093044">
    <property type="component" value="Chromosome"/>
</dbReference>
<feature type="domain" description="Carboxyltransferase" evidence="4">
    <location>
        <begin position="24"/>
        <end position="308"/>
    </location>
</feature>
<evidence type="ECO:0000313" key="6">
    <source>
        <dbReference type="Proteomes" id="UP000093044"/>
    </source>
</evidence>
<evidence type="ECO:0000313" key="5">
    <source>
        <dbReference type="EMBL" id="ANZ45151.1"/>
    </source>
</evidence>
<dbReference type="InterPro" id="IPR003778">
    <property type="entry name" value="CT_A_B"/>
</dbReference>
<dbReference type="EMBL" id="CP016757">
    <property type="protein sequence ID" value="ANZ45151.1"/>
    <property type="molecule type" value="Genomic_DNA"/>
</dbReference>
<dbReference type="AlphaFoldDB" id="A0A1B2I594"/>
<keyword evidence="6" id="KW-1185">Reference proteome</keyword>